<name>A0A2I0XF12_9ASPA</name>
<reference evidence="1 2" key="2">
    <citation type="journal article" date="2017" name="Nature">
        <title>The Apostasia genome and the evolution of orchids.</title>
        <authorList>
            <person name="Zhang G.Q."/>
            <person name="Liu K.W."/>
            <person name="Li Z."/>
            <person name="Lohaus R."/>
            <person name="Hsiao Y.Y."/>
            <person name="Niu S.C."/>
            <person name="Wang J.Y."/>
            <person name="Lin Y.C."/>
            <person name="Xu Q."/>
            <person name="Chen L.J."/>
            <person name="Yoshida K."/>
            <person name="Fujiwara S."/>
            <person name="Wang Z.W."/>
            <person name="Zhang Y.Q."/>
            <person name="Mitsuda N."/>
            <person name="Wang M."/>
            <person name="Liu G.H."/>
            <person name="Pecoraro L."/>
            <person name="Huang H.X."/>
            <person name="Xiao X.J."/>
            <person name="Lin M."/>
            <person name="Wu X.Y."/>
            <person name="Wu W.L."/>
            <person name="Chen Y.Y."/>
            <person name="Chang S.B."/>
            <person name="Sakamoto S."/>
            <person name="Ohme-Takagi M."/>
            <person name="Yagi M."/>
            <person name="Zeng S.J."/>
            <person name="Shen C.Y."/>
            <person name="Yeh C.M."/>
            <person name="Luo Y.B."/>
            <person name="Tsai W.C."/>
            <person name="Van de Peer Y."/>
            <person name="Liu Z.J."/>
        </authorList>
    </citation>
    <scope>NUCLEOTIDE SEQUENCE [LARGE SCALE GENOMIC DNA]</scope>
    <source>
        <tissue evidence="1">The whole plant</tissue>
    </source>
</reference>
<evidence type="ECO:0000313" key="1">
    <source>
        <dbReference type="EMBL" id="PKU86502.1"/>
    </source>
</evidence>
<keyword evidence="2" id="KW-1185">Reference proteome</keyword>
<evidence type="ECO:0000313" key="2">
    <source>
        <dbReference type="Proteomes" id="UP000233837"/>
    </source>
</evidence>
<reference evidence="1 2" key="1">
    <citation type="journal article" date="2016" name="Sci. Rep.">
        <title>The Dendrobium catenatum Lindl. genome sequence provides insights into polysaccharide synthase, floral development and adaptive evolution.</title>
        <authorList>
            <person name="Zhang G.Q."/>
            <person name="Xu Q."/>
            <person name="Bian C."/>
            <person name="Tsai W.C."/>
            <person name="Yeh C.M."/>
            <person name="Liu K.W."/>
            <person name="Yoshida K."/>
            <person name="Zhang L.S."/>
            <person name="Chang S.B."/>
            <person name="Chen F."/>
            <person name="Shi Y."/>
            <person name="Su Y.Y."/>
            <person name="Zhang Y.Q."/>
            <person name="Chen L.J."/>
            <person name="Yin Y."/>
            <person name="Lin M."/>
            <person name="Huang H."/>
            <person name="Deng H."/>
            <person name="Wang Z.W."/>
            <person name="Zhu S.L."/>
            <person name="Zhao X."/>
            <person name="Deng C."/>
            <person name="Niu S.C."/>
            <person name="Huang J."/>
            <person name="Wang M."/>
            <person name="Liu G.H."/>
            <person name="Yang H.J."/>
            <person name="Xiao X.J."/>
            <person name="Hsiao Y.Y."/>
            <person name="Wu W.L."/>
            <person name="Chen Y.Y."/>
            <person name="Mitsuda N."/>
            <person name="Ohme-Takagi M."/>
            <person name="Luo Y.B."/>
            <person name="Van de Peer Y."/>
            <person name="Liu Z.J."/>
        </authorList>
    </citation>
    <scope>NUCLEOTIDE SEQUENCE [LARGE SCALE GENOMIC DNA]</scope>
    <source>
        <tissue evidence="1">The whole plant</tissue>
    </source>
</reference>
<accession>A0A2I0XF12</accession>
<sequence length="131" mass="14983">MAESEHGILKSVELRLLRCTISLAISLFLHPSRKEHRRFLCDGASEEPWLRVLDARVDANTEYRVAVVLCLGVAALLAFLQQNVPEHVLGIAILEEIHEKDWYVMPWGCMCCPWPPLESATYCNGKLRFYL</sequence>
<gene>
    <name evidence="1" type="ORF">MA16_Dca010538</name>
</gene>
<dbReference type="Proteomes" id="UP000233837">
    <property type="component" value="Unassembled WGS sequence"/>
</dbReference>
<protein>
    <submittedName>
        <fullName evidence="1">Uncharacterized protein</fullName>
    </submittedName>
</protein>
<organism evidence="1 2">
    <name type="scientific">Dendrobium catenatum</name>
    <dbReference type="NCBI Taxonomy" id="906689"/>
    <lineage>
        <taxon>Eukaryota</taxon>
        <taxon>Viridiplantae</taxon>
        <taxon>Streptophyta</taxon>
        <taxon>Embryophyta</taxon>
        <taxon>Tracheophyta</taxon>
        <taxon>Spermatophyta</taxon>
        <taxon>Magnoliopsida</taxon>
        <taxon>Liliopsida</taxon>
        <taxon>Asparagales</taxon>
        <taxon>Orchidaceae</taxon>
        <taxon>Epidendroideae</taxon>
        <taxon>Malaxideae</taxon>
        <taxon>Dendrobiinae</taxon>
        <taxon>Dendrobium</taxon>
    </lineage>
</organism>
<dbReference type="EMBL" id="KZ501944">
    <property type="protein sequence ID" value="PKU86502.1"/>
    <property type="molecule type" value="Genomic_DNA"/>
</dbReference>
<proteinExistence type="predicted"/>
<dbReference type="AlphaFoldDB" id="A0A2I0XF12"/>